<organism evidence="2 3">
    <name type="scientific">Kouleothrix aurantiaca</name>
    <dbReference type="NCBI Taxonomy" id="186479"/>
    <lineage>
        <taxon>Bacteria</taxon>
        <taxon>Bacillati</taxon>
        <taxon>Chloroflexota</taxon>
        <taxon>Chloroflexia</taxon>
        <taxon>Chloroflexales</taxon>
        <taxon>Roseiflexineae</taxon>
        <taxon>Roseiflexaceae</taxon>
        <taxon>Kouleothrix</taxon>
    </lineage>
</organism>
<evidence type="ECO:0000313" key="3">
    <source>
        <dbReference type="Proteomes" id="UP000050509"/>
    </source>
</evidence>
<dbReference type="Gene3D" id="1.10.150.20">
    <property type="entry name" value="5' to 3' exonuclease, C-terminal subdomain"/>
    <property type="match status" value="1"/>
</dbReference>
<dbReference type="InterPro" id="IPR010996">
    <property type="entry name" value="HHH_MUS81"/>
</dbReference>
<comment type="caution">
    <text evidence="2">The sequence shown here is derived from an EMBL/GenBank/DDBJ whole genome shotgun (WGS) entry which is preliminary data.</text>
</comment>
<accession>A0A0P9FAM7</accession>
<dbReference type="Gene3D" id="1.10.150.110">
    <property type="entry name" value="DNA polymerase beta, N-terminal domain-like"/>
    <property type="match status" value="1"/>
</dbReference>
<evidence type="ECO:0000313" key="2">
    <source>
        <dbReference type="EMBL" id="KPV53719.1"/>
    </source>
</evidence>
<proteinExistence type="predicted"/>
<dbReference type="Pfam" id="PF14716">
    <property type="entry name" value="HHH_8"/>
    <property type="match status" value="1"/>
</dbReference>
<reference evidence="2 3" key="1">
    <citation type="submission" date="2015-09" db="EMBL/GenBank/DDBJ databases">
        <title>Draft genome sequence of Kouleothrix aurantiaca JCM 19913.</title>
        <authorList>
            <person name="Hemp J."/>
        </authorList>
    </citation>
    <scope>NUCLEOTIDE SEQUENCE [LARGE SCALE GENOMIC DNA]</scope>
    <source>
        <strain evidence="2 3">COM-B</strain>
    </source>
</reference>
<keyword evidence="3" id="KW-1185">Reference proteome</keyword>
<dbReference type="Proteomes" id="UP000050509">
    <property type="component" value="Unassembled WGS sequence"/>
</dbReference>
<name>A0A0P9FAM7_9CHLR</name>
<protein>
    <recommendedName>
        <fullName evidence="1">Crossover junction endonuclease MUS81-like HHH domain-containing protein</fullName>
    </recommendedName>
</protein>
<gene>
    <name evidence="2" type="ORF">SE17_07960</name>
</gene>
<dbReference type="InterPro" id="IPR027421">
    <property type="entry name" value="DNA_pol_lamdba_lyase_dom_sf"/>
</dbReference>
<dbReference type="SUPFAM" id="SSF47802">
    <property type="entry name" value="DNA polymerase beta, N-terminal domain-like"/>
    <property type="match status" value="1"/>
</dbReference>
<evidence type="ECO:0000259" key="1">
    <source>
        <dbReference type="Pfam" id="PF14716"/>
    </source>
</evidence>
<dbReference type="EMBL" id="LJCR01000192">
    <property type="protein sequence ID" value="KPV53719.1"/>
    <property type="molecule type" value="Genomic_DNA"/>
</dbReference>
<dbReference type="AlphaFoldDB" id="A0A0P9FAM7"/>
<feature type="domain" description="Crossover junction endonuclease MUS81-like HHH" evidence="1">
    <location>
        <begin position="1"/>
        <end position="73"/>
    </location>
</feature>
<sequence length="160" mass="17496">MTNREIAAILFNISTILSTQNGNPYRIRAYRQAARNLLRARHSVAERVAAGQPLGLPRLGKSLTAKISTLAQKDALPFYEALCDELPAEERGLIRLNVRGLGPTIAARIHKDLGETDPSSLRRAVATGRLQRVWGVGPKRTAAILDAIGGSELRQERLPL</sequence>